<dbReference type="GO" id="GO:0008168">
    <property type="term" value="F:methyltransferase activity"/>
    <property type="evidence" value="ECO:0007669"/>
    <property type="project" value="UniProtKB-KW"/>
</dbReference>
<dbReference type="GO" id="GO:0032259">
    <property type="term" value="P:methylation"/>
    <property type="evidence" value="ECO:0007669"/>
    <property type="project" value="UniProtKB-KW"/>
</dbReference>
<dbReference type="PANTHER" id="PTHR14614">
    <property type="entry name" value="HEPATOCELLULAR CARCINOMA-ASSOCIATED ANTIGEN"/>
    <property type="match status" value="1"/>
</dbReference>
<sequence>MNPPPILTTTPTKALGELETETVTIEGVKFKIRRPLKPDLLLDDPTIRHANNVDDYMPYWAEIWPASRMLAKAILKQGEELLPQSVSGAPVALELGCGLGLAGLAALYKGWHVVFSDYDTTALTFAADNAKLNNFKSYETLAIDWRSPPANRKFPVILGADLIYETVKHEPLLNVIRHLLAPGGVALLTDPDRISCDAFRDTLKESEFQWSMEFIRAGEPGGQRYKGTLYWLQLP</sequence>
<dbReference type="EMBL" id="CP074694">
    <property type="protein sequence ID" value="QVL33464.1"/>
    <property type="molecule type" value="Genomic_DNA"/>
</dbReference>
<dbReference type="Pfam" id="PF10294">
    <property type="entry name" value="Methyltransf_16"/>
    <property type="match status" value="1"/>
</dbReference>
<keyword evidence="2" id="KW-1185">Reference proteome</keyword>
<dbReference type="SUPFAM" id="SSF53335">
    <property type="entry name" value="S-adenosyl-L-methionine-dependent methyltransferases"/>
    <property type="match status" value="1"/>
</dbReference>
<dbReference type="AlphaFoldDB" id="A0A8E6B8L0"/>
<reference evidence="1" key="1">
    <citation type="submission" date="2021-05" db="EMBL/GenBank/DDBJ databases">
        <title>Complete genome sequence of the cellulolytic planctomycete Telmatocola sphagniphila SP2T and characterization of the first cellulase from planctomycetes.</title>
        <authorList>
            <person name="Rakitin A.L."/>
            <person name="Beletsky A.V."/>
            <person name="Naumoff D.G."/>
            <person name="Kulichevskaya I.S."/>
            <person name="Mardanov A.V."/>
            <person name="Ravin N.V."/>
            <person name="Dedysh S.N."/>
        </authorList>
    </citation>
    <scope>NUCLEOTIDE SEQUENCE</scope>
    <source>
        <strain evidence="1">SP2T</strain>
    </source>
</reference>
<dbReference type="Proteomes" id="UP000676194">
    <property type="component" value="Chromosome"/>
</dbReference>
<accession>A0A8E6B8L0</accession>
<dbReference type="Gene3D" id="3.40.50.150">
    <property type="entry name" value="Vaccinia Virus protein VP39"/>
    <property type="match status" value="1"/>
</dbReference>
<evidence type="ECO:0000313" key="2">
    <source>
        <dbReference type="Proteomes" id="UP000676194"/>
    </source>
</evidence>
<proteinExistence type="predicted"/>
<keyword evidence="1" id="KW-0808">Transferase</keyword>
<keyword evidence="1" id="KW-0489">Methyltransferase</keyword>
<dbReference type="RefSeq" id="WP_213498353.1">
    <property type="nucleotide sequence ID" value="NZ_CP074694.1"/>
</dbReference>
<name>A0A8E6B8L0_9BACT</name>
<dbReference type="InterPro" id="IPR029063">
    <property type="entry name" value="SAM-dependent_MTases_sf"/>
</dbReference>
<dbReference type="KEGG" id="tsph:KIH39_06005"/>
<organism evidence="1 2">
    <name type="scientific">Telmatocola sphagniphila</name>
    <dbReference type="NCBI Taxonomy" id="1123043"/>
    <lineage>
        <taxon>Bacteria</taxon>
        <taxon>Pseudomonadati</taxon>
        <taxon>Planctomycetota</taxon>
        <taxon>Planctomycetia</taxon>
        <taxon>Gemmatales</taxon>
        <taxon>Gemmataceae</taxon>
    </lineage>
</organism>
<dbReference type="InterPro" id="IPR019410">
    <property type="entry name" value="Methyltransf_16"/>
</dbReference>
<protein>
    <submittedName>
        <fullName evidence="1">Methyltransferase domain-containing protein</fullName>
    </submittedName>
</protein>
<evidence type="ECO:0000313" key="1">
    <source>
        <dbReference type="EMBL" id="QVL33464.1"/>
    </source>
</evidence>
<gene>
    <name evidence="1" type="ORF">KIH39_06005</name>
</gene>